<dbReference type="InterPro" id="IPR017208">
    <property type="entry name" value="UCP037442_abhydr"/>
</dbReference>
<dbReference type="AlphaFoldDB" id="A0A5E7EUZ8"/>
<proteinExistence type="predicted"/>
<protein>
    <recommendedName>
        <fullName evidence="1">AB hydrolase-1 domain-containing protein</fullName>
    </recommendedName>
</protein>
<dbReference type="SUPFAM" id="SSF53474">
    <property type="entry name" value="alpha/beta-Hydrolases"/>
    <property type="match status" value="1"/>
</dbReference>
<evidence type="ECO:0000313" key="3">
    <source>
        <dbReference type="Proteomes" id="UP000409037"/>
    </source>
</evidence>
<dbReference type="InterPro" id="IPR029058">
    <property type="entry name" value="AB_hydrolase_fold"/>
</dbReference>
<feature type="domain" description="AB hydrolase-1" evidence="1">
    <location>
        <begin position="78"/>
        <end position="174"/>
    </location>
</feature>
<gene>
    <name evidence="2" type="ORF">PS833_04957</name>
</gene>
<dbReference type="EMBL" id="CABVHU010000014">
    <property type="protein sequence ID" value="VVO30484.1"/>
    <property type="molecule type" value="Genomic_DNA"/>
</dbReference>
<dbReference type="Pfam" id="PF00561">
    <property type="entry name" value="Abhydrolase_1"/>
    <property type="match status" value="1"/>
</dbReference>
<evidence type="ECO:0000259" key="1">
    <source>
        <dbReference type="Pfam" id="PF00561"/>
    </source>
</evidence>
<dbReference type="Proteomes" id="UP000409037">
    <property type="component" value="Unassembled WGS sequence"/>
</dbReference>
<dbReference type="PIRSF" id="PIRSF037442">
    <property type="entry name" value="UCP037442_abhydr"/>
    <property type="match status" value="1"/>
</dbReference>
<organism evidence="2 3">
    <name type="scientific">Pseudomonas fluorescens</name>
    <dbReference type="NCBI Taxonomy" id="294"/>
    <lineage>
        <taxon>Bacteria</taxon>
        <taxon>Pseudomonadati</taxon>
        <taxon>Pseudomonadota</taxon>
        <taxon>Gammaproteobacteria</taxon>
        <taxon>Pseudomonadales</taxon>
        <taxon>Pseudomonadaceae</taxon>
        <taxon>Pseudomonas</taxon>
    </lineage>
</organism>
<sequence length="334" mass="36878">MAATRKGPKPMNLQDMPPLAPSQIVLSPPTATAGEAFREPATDGFILGGFTWRHASGDLARPIVIINAATSVRCRHYSRFADYLFANGFDVITYDYRGIGESRPGSLKDLDASWSDWGALDFEAMLKRAQREFPGQPIDVVGHSFGGCAAGLGASGHLIRRLVTVGAQFAYWRDYAPAHRWRMFGKWHLVMPLLTMLYGYFPGKRLGWLEDTPAGVVRDWSMPTAQYETRPSGRVIIDNAGELPFASVTAKTLAISISDDPYGTIPAIERLLGYFSNSTNTHLRIAPEDIGEEEVGHFAFFRSSYQATLWPIALSWLQSGELVPDIPGRLVPRS</sequence>
<evidence type="ECO:0000313" key="2">
    <source>
        <dbReference type="EMBL" id="VVO30484.1"/>
    </source>
</evidence>
<accession>A0A5E7EUZ8</accession>
<dbReference type="Gene3D" id="3.40.50.1820">
    <property type="entry name" value="alpha/beta hydrolase"/>
    <property type="match status" value="1"/>
</dbReference>
<name>A0A5E7EUZ8_PSEFL</name>
<dbReference type="InterPro" id="IPR000073">
    <property type="entry name" value="AB_hydrolase_1"/>
</dbReference>
<reference evidence="2 3" key="1">
    <citation type="submission" date="2019-09" db="EMBL/GenBank/DDBJ databases">
        <authorList>
            <person name="Chandra G."/>
            <person name="Truman W A."/>
        </authorList>
    </citation>
    <scope>NUCLEOTIDE SEQUENCE [LARGE SCALE GENOMIC DNA]</scope>
    <source>
        <strain evidence="2">PS833</strain>
    </source>
</reference>